<organism evidence="3 4">
    <name type="scientific">Mortierella polycephala</name>
    <dbReference type="NCBI Taxonomy" id="41804"/>
    <lineage>
        <taxon>Eukaryota</taxon>
        <taxon>Fungi</taxon>
        <taxon>Fungi incertae sedis</taxon>
        <taxon>Mucoromycota</taxon>
        <taxon>Mortierellomycotina</taxon>
        <taxon>Mortierellomycetes</taxon>
        <taxon>Mortierellales</taxon>
        <taxon>Mortierellaceae</taxon>
        <taxon>Mortierella</taxon>
    </lineage>
</organism>
<gene>
    <name evidence="3" type="ORF">BG011_008272</name>
</gene>
<accession>A0A9P6PP83</accession>
<feature type="region of interest" description="Disordered" evidence="1">
    <location>
        <begin position="340"/>
        <end position="362"/>
    </location>
</feature>
<keyword evidence="4" id="KW-1185">Reference proteome</keyword>
<dbReference type="AlphaFoldDB" id="A0A9P6PP83"/>
<feature type="compositionally biased region" description="Low complexity" evidence="1">
    <location>
        <begin position="351"/>
        <end position="360"/>
    </location>
</feature>
<feature type="compositionally biased region" description="Low complexity" evidence="1">
    <location>
        <begin position="243"/>
        <end position="260"/>
    </location>
</feature>
<reference evidence="3" key="1">
    <citation type="journal article" date="2020" name="Fungal Divers.">
        <title>Resolving the Mortierellaceae phylogeny through synthesis of multi-gene phylogenetics and phylogenomics.</title>
        <authorList>
            <person name="Vandepol N."/>
            <person name="Liber J."/>
            <person name="Desiro A."/>
            <person name="Na H."/>
            <person name="Kennedy M."/>
            <person name="Barry K."/>
            <person name="Grigoriev I.V."/>
            <person name="Miller A.N."/>
            <person name="O'Donnell K."/>
            <person name="Stajich J.E."/>
            <person name="Bonito G."/>
        </authorList>
    </citation>
    <scope>NUCLEOTIDE SEQUENCE</scope>
    <source>
        <strain evidence="3">KOD948</strain>
    </source>
</reference>
<protein>
    <recommendedName>
        <fullName evidence="2">Programmed cell death protein 2 C-terminal domain-containing protein</fullName>
    </recommendedName>
</protein>
<feature type="region of interest" description="Disordered" evidence="1">
    <location>
        <begin position="1"/>
        <end position="87"/>
    </location>
</feature>
<comment type="caution">
    <text evidence="3">The sequence shown here is derived from an EMBL/GenBank/DDBJ whole genome shotgun (WGS) entry which is preliminary data.</text>
</comment>
<feature type="compositionally biased region" description="Low complexity" evidence="1">
    <location>
        <begin position="55"/>
        <end position="67"/>
    </location>
</feature>
<feature type="compositionally biased region" description="Polar residues" evidence="1">
    <location>
        <begin position="261"/>
        <end position="271"/>
    </location>
</feature>
<feature type="region of interest" description="Disordered" evidence="1">
    <location>
        <begin position="223"/>
        <end position="298"/>
    </location>
</feature>
<sequence>MDKKGSGTGKKNVAKKLTEATLGLKSLQLGPTPPTKTSGKEDSNTNKNNKKSKKNTGGNNTAKSSAPPKKKSPILLGMPDSPMETHDDTDPYVTKIGGAPLWLEENQPASGKYGVCQACGKNMYLLLQAYVPLEKSPYDRVVYVWACNQRLCMRKPGSFRVVRALKLNQEYAQKLEKKVKPAAAAPVANPVIGAQAANSFPAPGAFDMGNALFGGAGSGFNNPFAPPSNTTNPFAPPPGFGVGFPAPTSTVPTAPATLTTKSFASAASSNIPEKEEPCGESGSEQNDDSVDKSTPWPEDMPTFSPHYLYITEEILDDSGAIDEISQRYSHLLALEGIANNDSNGNDDGDASQDSGASWSGEAYEKASLPKGVDKAFKKFTERVQAWPDQCVRYDFPGLPLLFSFSDPTARLLLPPSTAQHSKHTSPSAHRIPKCPACKGPRGFEFQLMPNLLSLLDVTSKRYLSVEEQKSLKDRKGAQMFDIGMEWGTILVYSCVGDCFEKSLTSGKENDDESGNANNRVRYFEEVALVQFED</sequence>
<evidence type="ECO:0000313" key="3">
    <source>
        <dbReference type="EMBL" id="KAG0250534.1"/>
    </source>
</evidence>
<dbReference type="EMBL" id="JAAAJA010000675">
    <property type="protein sequence ID" value="KAG0250534.1"/>
    <property type="molecule type" value="Genomic_DNA"/>
</dbReference>
<evidence type="ECO:0000256" key="1">
    <source>
        <dbReference type="SAM" id="MobiDB-lite"/>
    </source>
</evidence>
<evidence type="ECO:0000259" key="2">
    <source>
        <dbReference type="Pfam" id="PF04194"/>
    </source>
</evidence>
<dbReference type="GO" id="GO:0005737">
    <property type="term" value="C:cytoplasm"/>
    <property type="evidence" value="ECO:0007669"/>
    <property type="project" value="InterPro"/>
</dbReference>
<dbReference type="PANTHER" id="PTHR47524:SF1">
    <property type="entry name" value="20S RRNA ACCUMULATION PROTEIN 4"/>
    <property type="match status" value="1"/>
</dbReference>
<dbReference type="InterPro" id="IPR007320">
    <property type="entry name" value="PDCD2_C"/>
</dbReference>
<name>A0A9P6PP83_9FUNG</name>
<evidence type="ECO:0000313" key="4">
    <source>
        <dbReference type="Proteomes" id="UP000726737"/>
    </source>
</evidence>
<proteinExistence type="predicted"/>
<dbReference type="Pfam" id="PF04194">
    <property type="entry name" value="PDCD2_C"/>
    <property type="match status" value="1"/>
</dbReference>
<feature type="domain" description="Programmed cell death protein 2 C-terminal" evidence="2">
    <location>
        <begin position="373"/>
        <end position="507"/>
    </location>
</feature>
<dbReference type="Proteomes" id="UP000726737">
    <property type="component" value="Unassembled WGS sequence"/>
</dbReference>
<dbReference type="GO" id="GO:0030490">
    <property type="term" value="P:maturation of SSU-rRNA"/>
    <property type="evidence" value="ECO:0007669"/>
    <property type="project" value="TreeGrafter"/>
</dbReference>
<dbReference type="PANTHER" id="PTHR47524">
    <property type="entry name" value="20S RRNA ACCUMULATION PROTEIN 4"/>
    <property type="match status" value="1"/>
</dbReference>
<dbReference type="OrthoDB" id="443682at2759"/>